<dbReference type="GO" id="GO:0016209">
    <property type="term" value="F:antioxidant activity"/>
    <property type="evidence" value="ECO:0007669"/>
    <property type="project" value="InterPro"/>
</dbReference>
<dbReference type="PROSITE" id="PS51352">
    <property type="entry name" value="THIOREDOXIN_2"/>
    <property type="match status" value="1"/>
</dbReference>
<dbReference type="SUPFAM" id="SSF52833">
    <property type="entry name" value="Thioredoxin-like"/>
    <property type="match status" value="1"/>
</dbReference>
<accession>A0A5C6F1Z4</accession>
<dbReference type="OrthoDB" id="9809746at2"/>
<organism evidence="2 3">
    <name type="scientific">Rubripirellula tenax</name>
    <dbReference type="NCBI Taxonomy" id="2528015"/>
    <lineage>
        <taxon>Bacteria</taxon>
        <taxon>Pseudomonadati</taxon>
        <taxon>Planctomycetota</taxon>
        <taxon>Planctomycetia</taxon>
        <taxon>Pirellulales</taxon>
        <taxon>Pirellulaceae</taxon>
        <taxon>Rubripirellula</taxon>
    </lineage>
</organism>
<dbReference type="EMBL" id="SJPW01000004">
    <property type="protein sequence ID" value="TWU54614.1"/>
    <property type="molecule type" value="Genomic_DNA"/>
</dbReference>
<sequence length="215" mass="23838">MIRYFFAVTLLAVSSSIGVLDSTLAGEFNSVLSIGDEAPTWADLPGVDGKRHGSTELGDQLAVVVAFTCNSCPYAVDVEERLKWVHDNYSPRQVAVVAINVNTIDEDSFDAMKEKANSKAFAFTYLFDESQQIAKRFGAKYTPEFFVLGAKDDDGKRHVVYMGSMDDRPDGKNVTQPFVANAVDALLDGKPLELTETVPIGCQIRFQRERRTRKK</sequence>
<dbReference type="PANTHER" id="PTHR43640:SF1">
    <property type="entry name" value="THIOREDOXIN-DEPENDENT PEROXIREDOXIN"/>
    <property type="match status" value="1"/>
</dbReference>
<dbReference type="Pfam" id="PF00578">
    <property type="entry name" value="AhpC-TSA"/>
    <property type="match status" value="1"/>
</dbReference>
<dbReference type="CDD" id="cd02969">
    <property type="entry name" value="PRX_like1"/>
    <property type="match status" value="1"/>
</dbReference>
<reference evidence="2 3" key="1">
    <citation type="submission" date="2019-02" db="EMBL/GenBank/DDBJ databases">
        <title>Deep-cultivation of Planctomycetes and their phenomic and genomic characterization uncovers novel biology.</title>
        <authorList>
            <person name="Wiegand S."/>
            <person name="Jogler M."/>
            <person name="Boedeker C."/>
            <person name="Pinto D."/>
            <person name="Vollmers J."/>
            <person name="Rivas-Marin E."/>
            <person name="Kohn T."/>
            <person name="Peeters S.H."/>
            <person name="Heuer A."/>
            <person name="Rast P."/>
            <person name="Oberbeckmann S."/>
            <person name="Bunk B."/>
            <person name="Jeske O."/>
            <person name="Meyerdierks A."/>
            <person name="Storesund J.E."/>
            <person name="Kallscheuer N."/>
            <person name="Luecker S."/>
            <person name="Lage O.M."/>
            <person name="Pohl T."/>
            <person name="Merkel B.J."/>
            <person name="Hornburger P."/>
            <person name="Mueller R.-W."/>
            <person name="Bruemmer F."/>
            <person name="Labrenz M."/>
            <person name="Spormann A.M."/>
            <person name="Op Den Camp H."/>
            <person name="Overmann J."/>
            <person name="Amann R."/>
            <person name="Jetten M.S.M."/>
            <person name="Mascher T."/>
            <person name="Medema M.H."/>
            <person name="Devos D.P."/>
            <person name="Kaster A.-K."/>
            <person name="Ovreas L."/>
            <person name="Rohde M."/>
            <person name="Galperin M.Y."/>
            <person name="Jogler C."/>
        </authorList>
    </citation>
    <scope>NUCLEOTIDE SEQUENCE [LARGE SCALE GENOMIC DNA]</scope>
    <source>
        <strain evidence="2 3">Poly51</strain>
    </source>
</reference>
<dbReference type="RefSeq" id="WP_146458800.1">
    <property type="nucleotide sequence ID" value="NZ_SJPW01000004.1"/>
</dbReference>
<dbReference type="PANTHER" id="PTHR43640">
    <property type="entry name" value="OS07G0260300 PROTEIN"/>
    <property type="match status" value="1"/>
</dbReference>
<dbReference type="AlphaFoldDB" id="A0A5C6F1Z4"/>
<protein>
    <submittedName>
        <fullName evidence="2">AhpC/TSA family protein</fullName>
    </submittedName>
</protein>
<evidence type="ECO:0000259" key="1">
    <source>
        <dbReference type="PROSITE" id="PS51352"/>
    </source>
</evidence>
<feature type="domain" description="Thioredoxin" evidence="1">
    <location>
        <begin position="32"/>
        <end position="156"/>
    </location>
</feature>
<dbReference type="InterPro" id="IPR013766">
    <property type="entry name" value="Thioredoxin_domain"/>
</dbReference>
<dbReference type="Gene3D" id="3.40.30.10">
    <property type="entry name" value="Glutaredoxin"/>
    <property type="match status" value="1"/>
</dbReference>
<comment type="caution">
    <text evidence="2">The sequence shown here is derived from an EMBL/GenBank/DDBJ whole genome shotgun (WGS) entry which is preliminary data.</text>
</comment>
<keyword evidence="3" id="KW-1185">Reference proteome</keyword>
<dbReference type="InterPro" id="IPR036249">
    <property type="entry name" value="Thioredoxin-like_sf"/>
</dbReference>
<dbReference type="InterPro" id="IPR047262">
    <property type="entry name" value="PRX-like1"/>
</dbReference>
<dbReference type="Proteomes" id="UP000318288">
    <property type="component" value="Unassembled WGS sequence"/>
</dbReference>
<dbReference type="GO" id="GO:0016491">
    <property type="term" value="F:oxidoreductase activity"/>
    <property type="evidence" value="ECO:0007669"/>
    <property type="project" value="InterPro"/>
</dbReference>
<name>A0A5C6F1Z4_9BACT</name>
<evidence type="ECO:0000313" key="2">
    <source>
        <dbReference type="EMBL" id="TWU54614.1"/>
    </source>
</evidence>
<proteinExistence type="predicted"/>
<evidence type="ECO:0000313" key="3">
    <source>
        <dbReference type="Proteomes" id="UP000318288"/>
    </source>
</evidence>
<gene>
    <name evidence="2" type="ORF">Poly51_33330</name>
</gene>
<dbReference type="InterPro" id="IPR000866">
    <property type="entry name" value="AhpC/TSA"/>
</dbReference>